<keyword evidence="5" id="KW-1185">Reference proteome</keyword>
<organism evidence="4 5">
    <name type="scientific">Ignelater luminosus</name>
    <name type="common">Cucubano</name>
    <name type="synonym">Pyrophorus luminosus</name>
    <dbReference type="NCBI Taxonomy" id="2038154"/>
    <lineage>
        <taxon>Eukaryota</taxon>
        <taxon>Metazoa</taxon>
        <taxon>Ecdysozoa</taxon>
        <taxon>Arthropoda</taxon>
        <taxon>Hexapoda</taxon>
        <taxon>Insecta</taxon>
        <taxon>Pterygota</taxon>
        <taxon>Neoptera</taxon>
        <taxon>Endopterygota</taxon>
        <taxon>Coleoptera</taxon>
        <taxon>Polyphaga</taxon>
        <taxon>Elateriformia</taxon>
        <taxon>Elateroidea</taxon>
        <taxon>Elateridae</taxon>
        <taxon>Agrypninae</taxon>
        <taxon>Pyrophorini</taxon>
        <taxon>Ignelater</taxon>
    </lineage>
</organism>
<feature type="region of interest" description="Disordered" evidence="3">
    <location>
        <begin position="788"/>
        <end position="814"/>
    </location>
</feature>
<evidence type="ECO:0000256" key="2">
    <source>
        <dbReference type="ARBA" id="ARBA00023306"/>
    </source>
</evidence>
<dbReference type="GO" id="GO:0005829">
    <property type="term" value="C:cytosol"/>
    <property type="evidence" value="ECO:0007669"/>
    <property type="project" value="TreeGrafter"/>
</dbReference>
<evidence type="ECO:0000256" key="1">
    <source>
        <dbReference type="ARBA" id="ARBA00006180"/>
    </source>
</evidence>
<sequence>MFWKYNNASSSQIEAVLAKEDVTLQELMDEEDIINECKLQNKSLMDFLTRPDIIEELVTLTTIEPSAELDERTRFKYSNIACEILTCDVPALNEKLASDENLLSKLYVFLDSEPPLNPLLASFFSKIMGVLIAKKTEQVLDFLKAKENFVSILLKHLGTSAIMDLTLKLMTQVEGVEVRQNILNWLDSQRIMQNLVCLLNPNVDKERHDNVAQLLCDFIKISRDNQRNSTTERSDPDPLLNTLESPETVSLLLDNMLEKDKIESCIVGGIQVLLAILDVNKVSCDEANDVERRQAIVESTTLAVLKRLRDFHMLLLEPPKKAPVTTTVGVLDPPLGNTRLQVTRLFAAVISTNNNEVMKELISLGTLQVLLDLFFAFPWNNFLHTQVQACITSALKGAHIPSETGEDNALYKHLLVNCKLVERILEAWKDNDIQQSEAKGVRQGYMGHLTNIAISIAELCSSSKLGQFLKDNLPEVADSFDNFNENTLQEVKKTREILLGGAHPNTSNEDGDEYGDIPFPQSTLLHQQMYAQYQVHQLTPHFIESYGFNDDDFNDGDDTLQTIDHRTGMNFDLSEGDLVQQHELFKQMCAQNINTLDDADDQIFEDRDHTFQTVIEKQGERHDAVYSSDSDEDDSPPPEDPFMDIDPWSSQNRESESAVAPVTISDPWSTNEKTASEANTGWANFSSPSFANFEANFEPLGSDSGGTASTQSVIETDLKVENIENNDKKNREDNHSAKSSLSNKSIETVAQVVKEVVEEASKEIAAGGDQGNVLPNKAAAQLSKNVNKIEEDSHQLQTGSAVRTIRPEPDQQGI</sequence>
<evidence type="ECO:0008006" key="6">
    <source>
        <dbReference type="Google" id="ProtNLM"/>
    </source>
</evidence>
<dbReference type="GO" id="GO:0005634">
    <property type="term" value="C:nucleus"/>
    <property type="evidence" value="ECO:0007669"/>
    <property type="project" value="TreeGrafter"/>
</dbReference>
<gene>
    <name evidence="4" type="ORF">ILUMI_12774</name>
</gene>
<name>A0A8K0D239_IGNLU</name>
<dbReference type="GO" id="GO:0019888">
    <property type="term" value="F:protein phosphatase regulator activity"/>
    <property type="evidence" value="ECO:0007669"/>
    <property type="project" value="TreeGrafter"/>
</dbReference>
<comment type="caution">
    <text evidence="4">The sequence shown here is derived from an EMBL/GenBank/DDBJ whole genome shotgun (WGS) entry which is preliminary data.</text>
</comment>
<protein>
    <recommendedName>
        <fullName evidence="6">Serine/threonine-protein phosphatase 6 regulatory subunit 3</fullName>
    </recommendedName>
</protein>
<feature type="region of interest" description="Disordered" evidence="3">
    <location>
        <begin position="716"/>
        <end position="743"/>
    </location>
</feature>
<evidence type="ECO:0000313" key="4">
    <source>
        <dbReference type="EMBL" id="KAF2893380.1"/>
    </source>
</evidence>
<dbReference type="Pfam" id="PF04499">
    <property type="entry name" value="SAPS"/>
    <property type="match status" value="1"/>
</dbReference>
<dbReference type="GO" id="GO:0019903">
    <property type="term" value="F:protein phosphatase binding"/>
    <property type="evidence" value="ECO:0007669"/>
    <property type="project" value="InterPro"/>
</dbReference>
<evidence type="ECO:0000313" key="5">
    <source>
        <dbReference type="Proteomes" id="UP000801492"/>
    </source>
</evidence>
<dbReference type="OrthoDB" id="295029at2759"/>
<feature type="compositionally biased region" description="Basic and acidic residues" evidence="3">
    <location>
        <begin position="805"/>
        <end position="814"/>
    </location>
</feature>
<dbReference type="InterPro" id="IPR007587">
    <property type="entry name" value="SAPS"/>
</dbReference>
<dbReference type="PANTHER" id="PTHR12634:SF8">
    <property type="entry name" value="FIERY MOUNTAIN, ISOFORM D"/>
    <property type="match status" value="1"/>
</dbReference>
<accession>A0A8K0D239</accession>
<dbReference type="PANTHER" id="PTHR12634">
    <property type="entry name" value="SIT4 YEAST -ASSOCIATING PROTEIN-RELATED"/>
    <property type="match status" value="1"/>
</dbReference>
<dbReference type="Proteomes" id="UP000801492">
    <property type="component" value="Unassembled WGS sequence"/>
</dbReference>
<comment type="similarity">
    <text evidence="1">Belongs to the SAPS family.</text>
</comment>
<proteinExistence type="inferred from homology"/>
<feature type="region of interest" description="Disordered" evidence="3">
    <location>
        <begin position="616"/>
        <end position="676"/>
    </location>
</feature>
<feature type="compositionally biased region" description="Acidic residues" evidence="3">
    <location>
        <begin position="629"/>
        <end position="643"/>
    </location>
</feature>
<dbReference type="EMBL" id="VTPC01008022">
    <property type="protein sequence ID" value="KAF2893380.1"/>
    <property type="molecule type" value="Genomic_DNA"/>
</dbReference>
<reference evidence="4" key="1">
    <citation type="submission" date="2019-08" db="EMBL/GenBank/DDBJ databases">
        <title>The genome of the North American firefly Photinus pyralis.</title>
        <authorList>
            <consortium name="Photinus pyralis genome working group"/>
            <person name="Fallon T.R."/>
            <person name="Sander Lower S.E."/>
            <person name="Weng J.-K."/>
        </authorList>
    </citation>
    <scope>NUCLEOTIDE SEQUENCE</scope>
    <source>
        <strain evidence="4">TRF0915ILg1</strain>
        <tissue evidence="4">Whole body</tissue>
    </source>
</reference>
<feature type="compositionally biased region" description="Polar residues" evidence="3">
    <location>
        <begin position="666"/>
        <end position="676"/>
    </location>
</feature>
<keyword evidence="2" id="KW-0131">Cell cycle</keyword>
<evidence type="ECO:0000256" key="3">
    <source>
        <dbReference type="SAM" id="MobiDB-lite"/>
    </source>
</evidence>
<feature type="compositionally biased region" description="Basic and acidic residues" evidence="3">
    <location>
        <begin position="716"/>
        <end position="736"/>
    </location>
</feature>
<dbReference type="AlphaFoldDB" id="A0A8K0D239"/>